<dbReference type="Gene3D" id="3.30.420.10">
    <property type="entry name" value="Ribonuclease H-like superfamily/Ribonuclease H"/>
    <property type="match status" value="1"/>
</dbReference>
<dbReference type="EMBL" id="KZ451979">
    <property type="protein sequence ID" value="PKA55413.1"/>
    <property type="molecule type" value="Genomic_DNA"/>
</dbReference>
<dbReference type="PANTHER" id="PTHR46148:SF52">
    <property type="entry name" value="OS04G0603800 PROTEIN"/>
    <property type="match status" value="1"/>
</dbReference>
<keyword evidence="3" id="KW-1185">Reference proteome</keyword>
<proteinExistence type="predicted"/>
<protein>
    <recommendedName>
        <fullName evidence="1">Integrase catalytic domain-containing protein</fullName>
    </recommendedName>
</protein>
<sequence>MSTAYHPQTHGQIEVVNRCLETYLRCMTSERPKEWLKWLPLSDWWYNTNYHFSLKCSPYEVLYGQKPPLHVPYLAGTALVDVVDRSLQSREDFIKLLKHHLLQAMNRMKMQADKHRKERQFEVGDLIYVKLQPYRQDSVSHRTSHKLAPKYFGPFEILAKVGTVAYKLKLPDDAKIHSVFHVSILKKSISNHPIEEVIPSELTTLGQVKAEPVAILKQQTVLRKRRFLEQVLIQWS</sequence>
<feature type="domain" description="Integrase catalytic" evidence="1">
    <location>
        <begin position="1"/>
        <end position="66"/>
    </location>
</feature>
<dbReference type="STRING" id="1088818.A0A2I0AIM8"/>
<accession>A0A2I0AIM8</accession>
<dbReference type="PROSITE" id="PS50994">
    <property type="entry name" value="INTEGRASE"/>
    <property type="match status" value="1"/>
</dbReference>
<dbReference type="InterPro" id="IPR056924">
    <property type="entry name" value="SH3_Tf2-1"/>
</dbReference>
<dbReference type="Pfam" id="PF24626">
    <property type="entry name" value="SH3_Tf2-1"/>
    <property type="match status" value="1"/>
</dbReference>
<evidence type="ECO:0000259" key="1">
    <source>
        <dbReference type="PROSITE" id="PS50994"/>
    </source>
</evidence>
<dbReference type="Proteomes" id="UP000236161">
    <property type="component" value="Unassembled WGS sequence"/>
</dbReference>
<dbReference type="InterPro" id="IPR012337">
    <property type="entry name" value="RNaseH-like_sf"/>
</dbReference>
<reference evidence="2 3" key="1">
    <citation type="journal article" date="2017" name="Nature">
        <title>The Apostasia genome and the evolution of orchids.</title>
        <authorList>
            <person name="Zhang G.Q."/>
            <person name="Liu K.W."/>
            <person name="Li Z."/>
            <person name="Lohaus R."/>
            <person name="Hsiao Y.Y."/>
            <person name="Niu S.C."/>
            <person name="Wang J.Y."/>
            <person name="Lin Y.C."/>
            <person name="Xu Q."/>
            <person name="Chen L.J."/>
            <person name="Yoshida K."/>
            <person name="Fujiwara S."/>
            <person name="Wang Z.W."/>
            <person name="Zhang Y.Q."/>
            <person name="Mitsuda N."/>
            <person name="Wang M."/>
            <person name="Liu G.H."/>
            <person name="Pecoraro L."/>
            <person name="Huang H.X."/>
            <person name="Xiao X.J."/>
            <person name="Lin M."/>
            <person name="Wu X.Y."/>
            <person name="Wu W.L."/>
            <person name="Chen Y.Y."/>
            <person name="Chang S.B."/>
            <person name="Sakamoto S."/>
            <person name="Ohme-Takagi M."/>
            <person name="Yagi M."/>
            <person name="Zeng S.J."/>
            <person name="Shen C.Y."/>
            <person name="Yeh C.M."/>
            <person name="Luo Y.B."/>
            <person name="Tsai W.C."/>
            <person name="Van de Peer Y."/>
            <person name="Liu Z.J."/>
        </authorList>
    </citation>
    <scope>NUCLEOTIDE SEQUENCE [LARGE SCALE GENOMIC DNA]</scope>
    <source>
        <strain evidence="3">cv. Shenzhen</strain>
        <tissue evidence="2">Stem</tissue>
    </source>
</reference>
<dbReference type="OrthoDB" id="674670at2759"/>
<organism evidence="2 3">
    <name type="scientific">Apostasia shenzhenica</name>
    <dbReference type="NCBI Taxonomy" id="1088818"/>
    <lineage>
        <taxon>Eukaryota</taxon>
        <taxon>Viridiplantae</taxon>
        <taxon>Streptophyta</taxon>
        <taxon>Embryophyta</taxon>
        <taxon>Tracheophyta</taxon>
        <taxon>Spermatophyta</taxon>
        <taxon>Magnoliopsida</taxon>
        <taxon>Liliopsida</taxon>
        <taxon>Asparagales</taxon>
        <taxon>Orchidaceae</taxon>
        <taxon>Apostasioideae</taxon>
        <taxon>Apostasia</taxon>
    </lineage>
</organism>
<gene>
    <name evidence="2" type="ORF">AXF42_Ash006615</name>
</gene>
<name>A0A2I0AIM8_9ASPA</name>
<evidence type="ECO:0000313" key="2">
    <source>
        <dbReference type="EMBL" id="PKA55413.1"/>
    </source>
</evidence>
<dbReference type="SUPFAM" id="SSF53098">
    <property type="entry name" value="Ribonuclease H-like"/>
    <property type="match status" value="1"/>
</dbReference>
<dbReference type="InterPro" id="IPR036397">
    <property type="entry name" value="RNaseH_sf"/>
</dbReference>
<dbReference type="GO" id="GO:0015074">
    <property type="term" value="P:DNA integration"/>
    <property type="evidence" value="ECO:0007669"/>
    <property type="project" value="InterPro"/>
</dbReference>
<dbReference type="PANTHER" id="PTHR46148">
    <property type="entry name" value="CHROMO DOMAIN-CONTAINING PROTEIN"/>
    <property type="match status" value="1"/>
</dbReference>
<dbReference type="AlphaFoldDB" id="A0A2I0AIM8"/>
<dbReference type="InterPro" id="IPR001584">
    <property type="entry name" value="Integrase_cat-core"/>
</dbReference>
<evidence type="ECO:0000313" key="3">
    <source>
        <dbReference type="Proteomes" id="UP000236161"/>
    </source>
</evidence>
<dbReference type="GO" id="GO:0003676">
    <property type="term" value="F:nucleic acid binding"/>
    <property type="evidence" value="ECO:0007669"/>
    <property type="project" value="InterPro"/>
</dbReference>